<comment type="caution">
    <text evidence="4">The sequence shown here is derived from an EMBL/GenBank/DDBJ whole genome shotgun (WGS) entry which is preliminary data.</text>
</comment>
<dbReference type="VEuPathDB" id="TriTrypDB:LtaPh_3605500"/>
<dbReference type="SMART" id="SM00213">
    <property type="entry name" value="UBQ"/>
    <property type="match status" value="1"/>
</dbReference>
<dbReference type="GO" id="GO:0031593">
    <property type="term" value="F:polyubiquitin modification-dependent protein binding"/>
    <property type="evidence" value="ECO:0007669"/>
    <property type="project" value="TreeGrafter"/>
</dbReference>
<dbReference type="SUPFAM" id="SSF54236">
    <property type="entry name" value="Ubiquitin-like"/>
    <property type="match status" value="1"/>
</dbReference>
<dbReference type="PROSITE" id="PS00299">
    <property type="entry name" value="UBIQUITIN_1"/>
    <property type="match status" value="1"/>
</dbReference>
<name>A0A640L014_LEITA</name>
<dbReference type="InterPro" id="IPR015940">
    <property type="entry name" value="UBA"/>
</dbReference>
<sequence length="320" mass="33744">MTITIKLSNGNQHTVDVSDFNITVAELKKQIAETLEIPADEQRIILRGKVLKDDGVLSAIGMEDGNVIHVVRSKKSVAAASSMTASSALAASDLTSSPNAQTPTTVPAQPVPTQTTTNPYAALMSNFGAPQAQQPALGATGFPTAGNPFGSMGMGMGMGDGMSGFANPTPEQAMELMRNPMMQQMMQQALSNPQIMQYIMQNSPQLAGLPQDQQQSIIEMMRNPYMMQQLMSMMGGLGGLGGAGGAPPATSQNTPTPAVGVGLNPAMFAPPVPQGNPREVYREQLQLLRDMGFPNEEANIAALQQAQGNVQFALERLLGA</sequence>
<dbReference type="Proteomes" id="UP000419144">
    <property type="component" value="Unassembled WGS sequence"/>
</dbReference>
<proteinExistence type="predicted"/>
<dbReference type="FunFam" id="3.10.20.90:FF:000402">
    <property type="entry name" value="Ubiquitin-like protein DSK2"/>
    <property type="match status" value="1"/>
</dbReference>
<protein>
    <submittedName>
        <fullName evidence="4">Ubiquitin-like protein, putative</fullName>
    </submittedName>
</protein>
<dbReference type="SMART" id="SM00165">
    <property type="entry name" value="UBA"/>
    <property type="match status" value="1"/>
</dbReference>
<dbReference type="EMBL" id="BLBS01000057">
    <property type="protein sequence ID" value="GET93119.1"/>
    <property type="molecule type" value="Genomic_DNA"/>
</dbReference>
<dbReference type="Pfam" id="PF00240">
    <property type="entry name" value="ubiquitin"/>
    <property type="match status" value="1"/>
</dbReference>
<dbReference type="PANTHER" id="PTHR10677:SF3">
    <property type="entry name" value="FI07626P-RELATED"/>
    <property type="match status" value="1"/>
</dbReference>
<dbReference type="AlphaFoldDB" id="A0A640L014"/>
<evidence type="ECO:0000313" key="5">
    <source>
        <dbReference type="Proteomes" id="UP000419144"/>
    </source>
</evidence>
<dbReference type="PROSITE" id="PS50030">
    <property type="entry name" value="UBA"/>
    <property type="match status" value="1"/>
</dbReference>
<dbReference type="PANTHER" id="PTHR10677">
    <property type="entry name" value="UBIQUILIN"/>
    <property type="match status" value="1"/>
</dbReference>
<dbReference type="InterPro" id="IPR015496">
    <property type="entry name" value="Ubiquilin"/>
</dbReference>
<dbReference type="FunFam" id="1.10.8.10:FF:000109">
    <property type="entry name" value="Ubiquitin-like protein DSK2"/>
    <property type="match status" value="1"/>
</dbReference>
<organism evidence="4 5">
    <name type="scientific">Leishmania tarentolae</name>
    <name type="common">Sauroleishmania tarentolae</name>
    <dbReference type="NCBI Taxonomy" id="5689"/>
    <lineage>
        <taxon>Eukaryota</taxon>
        <taxon>Discoba</taxon>
        <taxon>Euglenozoa</taxon>
        <taxon>Kinetoplastea</taxon>
        <taxon>Metakinetoplastina</taxon>
        <taxon>Trypanosomatida</taxon>
        <taxon>Trypanosomatidae</taxon>
        <taxon>Leishmaniinae</taxon>
        <taxon>Leishmania</taxon>
        <taxon>lizard Leishmania</taxon>
    </lineage>
</organism>
<feature type="region of interest" description="Disordered" evidence="1">
    <location>
        <begin position="94"/>
        <end position="113"/>
    </location>
</feature>
<dbReference type="OrthoDB" id="267397at2759"/>
<evidence type="ECO:0000259" key="3">
    <source>
        <dbReference type="PROSITE" id="PS50053"/>
    </source>
</evidence>
<dbReference type="PROSITE" id="PS50053">
    <property type="entry name" value="UBIQUITIN_2"/>
    <property type="match status" value="1"/>
</dbReference>
<feature type="domain" description="Ubiquitin-like" evidence="3">
    <location>
        <begin position="1"/>
        <end position="77"/>
    </location>
</feature>
<dbReference type="SUPFAM" id="SSF101238">
    <property type="entry name" value="XPC-binding domain"/>
    <property type="match status" value="1"/>
</dbReference>
<accession>A0A640L014</accession>
<keyword evidence="5" id="KW-1185">Reference proteome</keyword>
<dbReference type="InterPro" id="IPR009060">
    <property type="entry name" value="UBA-like_sf"/>
</dbReference>
<gene>
    <name evidence="4" type="ORF">LtaPh_3605500</name>
</gene>
<dbReference type="GO" id="GO:0043161">
    <property type="term" value="P:proteasome-mediated ubiquitin-dependent protein catabolic process"/>
    <property type="evidence" value="ECO:0007669"/>
    <property type="project" value="InterPro"/>
</dbReference>
<dbReference type="GO" id="GO:0006289">
    <property type="term" value="P:nucleotide-excision repair"/>
    <property type="evidence" value="ECO:0007669"/>
    <property type="project" value="InterPro"/>
</dbReference>
<dbReference type="InterPro" id="IPR000626">
    <property type="entry name" value="Ubiquitin-like_dom"/>
</dbReference>
<dbReference type="Gene3D" id="1.10.8.10">
    <property type="entry name" value="DNA helicase RuvA subunit, C-terminal domain"/>
    <property type="match status" value="1"/>
</dbReference>
<evidence type="ECO:0000259" key="2">
    <source>
        <dbReference type="PROSITE" id="PS50030"/>
    </source>
</evidence>
<dbReference type="InterPro" id="IPR029071">
    <property type="entry name" value="Ubiquitin-like_domsf"/>
</dbReference>
<dbReference type="SUPFAM" id="SSF46934">
    <property type="entry name" value="UBA-like"/>
    <property type="match status" value="1"/>
</dbReference>
<dbReference type="InterPro" id="IPR019954">
    <property type="entry name" value="Ubiquitin_CS"/>
</dbReference>
<reference evidence="4" key="1">
    <citation type="submission" date="2019-11" db="EMBL/GenBank/DDBJ databases">
        <title>Leishmania tarentolae CDS.</title>
        <authorList>
            <person name="Goto Y."/>
            <person name="Yamagishi J."/>
        </authorList>
    </citation>
    <scope>NUCLEOTIDE SEQUENCE [LARGE SCALE GENOMIC DNA]</scope>
    <source>
        <strain evidence="4">Parrot Tar II</strain>
    </source>
</reference>
<dbReference type="Pfam" id="PF00627">
    <property type="entry name" value="UBA"/>
    <property type="match status" value="1"/>
</dbReference>
<dbReference type="GO" id="GO:0005829">
    <property type="term" value="C:cytosol"/>
    <property type="evidence" value="ECO:0007669"/>
    <property type="project" value="TreeGrafter"/>
</dbReference>
<dbReference type="InterPro" id="IPR036353">
    <property type="entry name" value="XPC-bd_sf"/>
</dbReference>
<evidence type="ECO:0000313" key="4">
    <source>
        <dbReference type="EMBL" id="GET93119.1"/>
    </source>
</evidence>
<feature type="domain" description="UBA" evidence="2">
    <location>
        <begin position="279"/>
        <end position="320"/>
    </location>
</feature>
<dbReference type="GO" id="GO:0003684">
    <property type="term" value="F:damaged DNA binding"/>
    <property type="evidence" value="ECO:0007669"/>
    <property type="project" value="InterPro"/>
</dbReference>
<evidence type="ECO:0000256" key="1">
    <source>
        <dbReference type="SAM" id="MobiDB-lite"/>
    </source>
</evidence>
<dbReference type="Gene3D" id="3.10.20.90">
    <property type="entry name" value="Phosphatidylinositol 3-kinase Catalytic Subunit, Chain A, domain 1"/>
    <property type="match status" value="1"/>
</dbReference>